<evidence type="ECO:0000256" key="7">
    <source>
        <dbReference type="ARBA" id="ARBA00023239"/>
    </source>
</evidence>
<dbReference type="PANTHER" id="PTHR13604:SF0">
    <property type="entry name" value="ABASIC SITE PROCESSING PROTEIN HMCES"/>
    <property type="match status" value="1"/>
</dbReference>
<evidence type="ECO:0000256" key="4">
    <source>
        <dbReference type="ARBA" id="ARBA00022801"/>
    </source>
</evidence>
<dbReference type="PANTHER" id="PTHR13604">
    <property type="entry name" value="DC12-RELATED"/>
    <property type="match status" value="1"/>
</dbReference>
<feature type="compositionally biased region" description="Basic and acidic residues" evidence="9">
    <location>
        <begin position="218"/>
        <end position="234"/>
    </location>
</feature>
<feature type="region of interest" description="Disordered" evidence="9">
    <location>
        <begin position="215"/>
        <end position="244"/>
    </location>
</feature>
<dbReference type="GO" id="GO:0016829">
    <property type="term" value="F:lyase activity"/>
    <property type="evidence" value="ECO:0007669"/>
    <property type="project" value="UniProtKB-KW"/>
</dbReference>
<dbReference type="GO" id="GO:0106300">
    <property type="term" value="P:protein-DNA covalent cross-linking repair"/>
    <property type="evidence" value="ECO:0007669"/>
    <property type="project" value="InterPro"/>
</dbReference>
<keyword evidence="7" id="KW-0456">Lyase</keyword>
<dbReference type="SUPFAM" id="SSF143081">
    <property type="entry name" value="BB1717-like"/>
    <property type="match status" value="1"/>
</dbReference>
<evidence type="ECO:0000313" key="10">
    <source>
        <dbReference type="EMBL" id="RTZ77023.1"/>
    </source>
</evidence>
<comment type="similarity">
    <text evidence="1 8">Belongs to the SOS response-associated peptidase family.</text>
</comment>
<dbReference type="GO" id="GO:0006508">
    <property type="term" value="P:proteolysis"/>
    <property type="evidence" value="ECO:0007669"/>
    <property type="project" value="UniProtKB-KW"/>
</dbReference>
<dbReference type="InterPro" id="IPR036590">
    <property type="entry name" value="SRAP-like"/>
</dbReference>
<dbReference type="InterPro" id="IPR003738">
    <property type="entry name" value="SRAP"/>
</dbReference>
<dbReference type="GO" id="GO:0003697">
    <property type="term" value="F:single-stranded DNA binding"/>
    <property type="evidence" value="ECO:0007669"/>
    <property type="project" value="InterPro"/>
</dbReference>
<evidence type="ECO:0000256" key="9">
    <source>
        <dbReference type="SAM" id="MobiDB-lite"/>
    </source>
</evidence>
<evidence type="ECO:0000256" key="6">
    <source>
        <dbReference type="ARBA" id="ARBA00023125"/>
    </source>
</evidence>
<evidence type="ECO:0000256" key="8">
    <source>
        <dbReference type="RuleBase" id="RU364100"/>
    </source>
</evidence>
<gene>
    <name evidence="10" type="ORF">DSY97_10810</name>
</gene>
<protein>
    <recommendedName>
        <fullName evidence="8">Abasic site processing protein</fullName>
        <ecNumber evidence="8">3.4.-.-</ecNumber>
    </recommendedName>
</protein>
<keyword evidence="5" id="KW-0190">Covalent protein-DNA linkage</keyword>
<evidence type="ECO:0000256" key="1">
    <source>
        <dbReference type="ARBA" id="ARBA00008136"/>
    </source>
</evidence>
<evidence type="ECO:0000313" key="11">
    <source>
        <dbReference type="Proteomes" id="UP000286801"/>
    </source>
</evidence>
<evidence type="ECO:0000256" key="5">
    <source>
        <dbReference type="ARBA" id="ARBA00023124"/>
    </source>
</evidence>
<evidence type="ECO:0000256" key="2">
    <source>
        <dbReference type="ARBA" id="ARBA00022670"/>
    </source>
</evidence>
<organism evidence="10 11">
    <name type="scientific">SAR324 cluster bacterium</name>
    <dbReference type="NCBI Taxonomy" id="2024889"/>
    <lineage>
        <taxon>Bacteria</taxon>
        <taxon>Deltaproteobacteria</taxon>
        <taxon>SAR324 cluster</taxon>
    </lineage>
</organism>
<accession>A0A432G0L5</accession>
<keyword evidence="3" id="KW-0227">DNA damage</keyword>
<proteinExistence type="inferred from homology"/>
<dbReference type="AlphaFoldDB" id="A0A432G0L5"/>
<reference evidence="10 11" key="1">
    <citation type="submission" date="2018-06" db="EMBL/GenBank/DDBJ databases">
        <title>Combined omics and stable isotope probing to characterize newly discovered Mariana Back-Arc vent microbial communities.</title>
        <authorList>
            <person name="Trembath-Reichert E."/>
            <person name="Huber J.A."/>
        </authorList>
    </citation>
    <scope>NUCLEOTIDE SEQUENCE [LARGE SCALE GENOMIC DNA]</scope>
    <source>
        <strain evidence="10">MAG 63_1</strain>
    </source>
</reference>
<dbReference type="Pfam" id="PF02586">
    <property type="entry name" value="SRAP"/>
    <property type="match status" value="1"/>
</dbReference>
<keyword evidence="4 8" id="KW-0378">Hydrolase</keyword>
<evidence type="ECO:0000256" key="3">
    <source>
        <dbReference type="ARBA" id="ARBA00022763"/>
    </source>
</evidence>
<dbReference type="GO" id="GO:0008233">
    <property type="term" value="F:peptidase activity"/>
    <property type="evidence" value="ECO:0007669"/>
    <property type="project" value="UniProtKB-KW"/>
</dbReference>
<dbReference type="EC" id="3.4.-.-" evidence="8"/>
<dbReference type="Gene3D" id="3.90.1680.10">
    <property type="entry name" value="SOS response associated peptidase-like"/>
    <property type="match status" value="1"/>
</dbReference>
<sequence length="244" mass="27975">MCGRFVMIESEEKVMQTFEIQQSEMMLEPRYNICPSQDIPVIVQQDGLRSLEMRQWGFIPFWAKEPTPMINARAETVSEKPFFRQAFRKQRCLIPATGFYEWAKEEGQKQPYFISLKSEIPDKGNSMMAFAGLWNSWTSPEGELRRTCTILTVAANSLMQKIHHRMPVILTPNNGLSWLDLSGTETAPEKLLIPLPAEKMEAWKVSRKVSVPTFDNPDCLKKLDDSVTDEKNPEPPEAQASLFD</sequence>
<keyword evidence="6" id="KW-0238">DNA-binding</keyword>
<keyword evidence="2 8" id="KW-0645">Protease</keyword>
<comment type="caution">
    <text evidence="10">The sequence shown here is derived from an EMBL/GenBank/DDBJ whole genome shotgun (WGS) entry which is preliminary data.</text>
</comment>
<name>A0A432G0L5_9DELT</name>
<dbReference type="EMBL" id="QNZL01000288">
    <property type="protein sequence ID" value="RTZ77023.1"/>
    <property type="molecule type" value="Genomic_DNA"/>
</dbReference>
<dbReference type="Proteomes" id="UP000286801">
    <property type="component" value="Unassembled WGS sequence"/>
</dbReference>